<dbReference type="CDD" id="cd02440">
    <property type="entry name" value="AdoMet_MTases"/>
    <property type="match status" value="1"/>
</dbReference>
<evidence type="ECO:0000256" key="3">
    <source>
        <dbReference type="ARBA" id="ARBA00037932"/>
    </source>
</evidence>
<sequence>FYLRMAGCLNALKHFRCVKRFPKLLTPADRCLSQTCSSHDPIRRFISENTEVVVGKSLTPEIKLRLFTPGCRFWKEKPELWPFDDPYWAIYWPGGQALSRYLLDHPDVCRGRAVLDVGSGCGASAISARLCGAAHVVANDIDPVAAVVTHMNSDLNDVEPPVSVTNSIIGSDPEGFDLILLGDMFYDESLANSLHSWLDSCIKTHGTNVLIGDPGRAQFEEHGIRKFLHHLTRFKLPECVREENYGLTSSDVWYYRPEF</sequence>
<evidence type="ECO:0000256" key="6">
    <source>
        <dbReference type="ARBA" id="ARBA00042266"/>
    </source>
</evidence>
<dbReference type="GO" id="GO:0016279">
    <property type="term" value="F:protein-lysine N-methyltransferase activity"/>
    <property type="evidence" value="ECO:0007669"/>
    <property type="project" value="TreeGrafter"/>
</dbReference>
<keyword evidence="2" id="KW-0808">Transferase</keyword>
<evidence type="ECO:0000256" key="7">
    <source>
        <dbReference type="ARBA" id="ARBA00049497"/>
    </source>
</evidence>
<dbReference type="InterPro" id="IPR029063">
    <property type="entry name" value="SAM-dependent_MTases_sf"/>
</dbReference>
<evidence type="ECO:0000313" key="9">
    <source>
        <dbReference type="Proteomes" id="UP000264800"/>
    </source>
</evidence>
<dbReference type="GeneTree" id="ENSGT00940000163501"/>
<name>A0A3Q3EDH8_KRYMA</name>
<proteinExistence type="inferred from homology"/>
<dbReference type="AlphaFoldDB" id="A0A3Q3EDH8"/>
<organism evidence="8 9">
    <name type="scientific">Kryptolebias marmoratus</name>
    <name type="common">Mangrove killifish</name>
    <name type="synonym">Rivulus marmoratus</name>
    <dbReference type="NCBI Taxonomy" id="37003"/>
    <lineage>
        <taxon>Eukaryota</taxon>
        <taxon>Metazoa</taxon>
        <taxon>Chordata</taxon>
        <taxon>Craniata</taxon>
        <taxon>Vertebrata</taxon>
        <taxon>Euteleostomi</taxon>
        <taxon>Actinopterygii</taxon>
        <taxon>Neopterygii</taxon>
        <taxon>Teleostei</taxon>
        <taxon>Neoteleostei</taxon>
        <taxon>Acanthomorphata</taxon>
        <taxon>Ovalentaria</taxon>
        <taxon>Atherinomorphae</taxon>
        <taxon>Cyprinodontiformes</taxon>
        <taxon>Rivulidae</taxon>
        <taxon>Kryptolebias</taxon>
    </lineage>
</organism>
<keyword evidence="1" id="KW-0489">Methyltransferase</keyword>
<accession>A0A3Q3EDH8</accession>
<evidence type="ECO:0000256" key="4">
    <source>
        <dbReference type="ARBA" id="ARBA00040322"/>
    </source>
</evidence>
<dbReference type="STRING" id="37003.ENSKMAP00000000202"/>
<dbReference type="OMA" id="RQENYGL"/>
<dbReference type="PANTHER" id="PTHR43648">
    <property type="entry name" value="ELECTRON TRANSFER FLAVOPROTEIN BETA SUBUNIT LYSINE METHYLTRANSFERASE"/>
    <property type="match status" value="1"/>
</dbReference>
<evidence type="ECO:0000256" key="5">
    <source>
        <dbReference type="ARBA" id="ARBA00041867"/>
    </source>
</evidence>
<reference evidence="8" key="2">
    <citation type="submission" date="2025-09" db="UniProtKB">
        <authorList>
            <consortium name="Ensembl"/>
        </authorList>
    </citation>
    <scope>IDENTIFICATION</scope>
</reference>
<dbReference type="Proteomes" id="UP000264800">
    <property type="component" value="Unplaced"/>
</dbReference>
<dbReference type="GO" id="GO:0032259">
    <property type="term" value="P:methylation"/>
    <property type="evidence" value="ECO:0007669"/>
    <property type="project" value="UniProtKB-KW"/>
</dbReference>
<evidence type="ECO:0000256" key="1">
    <source>
        <dbReference type="ARBA" id="ARBA00022603"/>
    </source>
</evidence>
<evidence type="ECO:0000256" key="2">
    <source>
        <dbReference type="ARBA" id="ARBA00022679"/>
    </source>
</evidence>
<dbReference type="GO" id="GO:0005759">
    <property type="term" value="C:mitochondrial matrix"/>
    <property type="evidence" value="ECO:0007669"/>
    <property type="project" value="TreeGrafter"/>
</dbReference>
<evidence type="ECO:0000313" key="8">
    <source>
        <dbReference type="Ensembl" id="ENSKMAP00000000202.1"/>
    </source>
</evidence>
<dbReference type="Pfam" id="PF06325">
    <property type="entry name" value="PrmA"/>
    <property type="match status" value="1"/>
</dbReference>
<protein>
    <recommendedName>
        <fullName evidence="4">Electron transfer flavoprotein beta subunit lysine methyltransferase</fullName>
    </recommendedName>
    <alternativeName>
        <fullName evidence="6">ETFB lysine methyltransferase</fullName>
    </alternativeName>
    <alternativeName>
        <fullName evidence="5">Protein N-lysine methyltransferase METTL20</fullName>
    </alternativeName>
</protein>
<keyword evidence="9" id="KW-1185">Reference proteome</keyword>
<dbReference type="PANTHER" id="PTHR43648:SF1">
    <property type="entry name" value="ELECTRON TRANSFER FLAVOPROTEIN BETA SUBUNIT LYSINE METHYLTRANSFERASE"/>
    <property type="match status" value="1"/>
</dbReference>
<dbReference type="Gene3D" id="3.40.50.150">
    <property type="entry name" value="Vaccinia Virus protein VP39"/>
    <property type="match status" value="1"/>
</dbReference>
<comment type="catalytic activity">
    <reaction evidence="7">
        <text>L-lysyl-[protein] + 3 S-adenosyl-L-methionine = N(6),N(6),N(6)-trimethyl-L-lysyl-[protein] + 3 S-adenosyl-L-homocysteine + 3 H(+)</text>
        <dbReference type="Rhea" id="RHEA:54192"/>
        <dbReference type="Rhea" id="RHEA-COMP:9752"/>
        <dbReference type="Rhea" id="RHEA-COMP:13826"/>
        <dbReference type="ChEBI" id="CHEBI:15378"/>
        <dbReference type="ChEBI" id="CHEBI:29969"/>
        <dbReference type="ChEBI" id="CHEBI:57856"/>
        <dbReference type="ChEBI" id="CHEBI:59789"/>
        <dbReference type="ChEBI" id="CHEBI:61961"/>
    </reaction>
    <physiologicalReaction direction="left-to-right" evidence="7">
        <dbReference type="Rhea" id="RHEA:54193"/>
    </physiologicalReaction>
</comment>
<dbReference type="InterPro" id="IPR050078">
    <property type="entry name" value="Ribosomal_L11_MeTrfase_PrmA"/>
</dbReference>
<reference evidence="8" key="1">
    <citation type="submission" date="2025-08" db="UniProtKB">
        <authorList>
            <consortium name="Ensembl"/>
        </authorList>
    </citation>
    <scope>IDENTIFICATION</scope>
</reference>
<comment type="similarity">
    <text evidence="3">Belongs to the methyltransferase superfamily. ETFBKMT family.</text>
</comment>
<dbReference type="SUPFAM" id="SSF53335">
    <property type="entry name" value="S-adenosyl-L-methionine-dependent methyltransferases"/>
    <property type="match status" value="1"/>
</dbReference>
<dbReference type="Ensembl" id="ENSKMAT00000000226.1">
    <property type="protein sequence ID" value="ENSKMAP00000000202.1"/>
    <property type="gene ID" value="ENSKMAG00000000165.1"/>
</dbReference>